<name>A0AAD9JYY1_9ANNE</name>
<dbReference type="InterPro" id="IPR002110">
    <property type="entry name" value="Ankyrin_rpt"/>
</dbReference>
<dbReference type="PANTHER" id="PTHR24198:SF165">
    <property type="entry name" value="ANKYRIN REPEAT-CONTAINING PROTEIN-RELATED"/>
    <property type="match status" value="1"/>
</dbReference>
<sequence>MNPTFEVLHFKTVLDKRAIELSPPELELFTAIRCEDIEVLQNTLKTQSVKLNIRDDTGHTFLGVAASTGFLDGVRTLLEAGCNVNGVDFYGQTPLQYAAGSGHLEIVKLLIEHGKYTLINGISVLHCAVGNNHREIVEMLLKARARINVCGVKSGRTPLFVAAEVGDLQILNMLISAGARVNIPNDYGMTPLCAVCLQNNSQVAFRLLEAGAGLKVNLADNRGSIPLHYAARFGNTDVMEALIEKGSELNVINDHFESPLHLAVRNCHMKAVEVLIDHGCDVNACDSRGLVTALHTAVNSCTDEGVFSDILSTLIKGGCVLDSCAFVSMETPLFRALNLEKVHFAIILLQHGSDPNTECPFDQTILQKACEKKWKNLIDLLLHCRLKWTHESWLDTDIHMSGINPKLLKGYARNVPAALLSDADLYFRILEARCNPPRLIDMCRWSIRKLLGNKLCLKLSQTQLPIRLKDFCMLRIL</sequence>
<dbReference type="PROSITE" id="PS50297">
    <property type="entry name" value="ANK_REP_REGION"/>
    <property type="match status" value="6"/>
</dbReference>
<proteinExistence type="predicted"/>
<dbReference type="SUPFAM" id="SSF48403">
    <property type="entry name" value="Ankyrin repeat"/>
    <property type="match status" value="1"/>
</dbReference>
<dbReference type="CDD" id="cd03716">
    <property type="entry name" value="SOCS_ASB_like"/>
    <property type="match status" value="1"/>
</dbReference>
<dbReference type="SMART" id="SM00969">
    <property type="entry name" value="SOCS_box"/>
    <property type="match status" value="1"/>
</dbReference>
<protein>
    <recommendedName>
        <fullName evidence="4">SOCS box domain-containing protein</fullName>
    </recommendedName>
</protein>
<dbReference type="Pfam" id="PF00023">
    <property type="entry name" value="Ank"/>
    <property type="match status" value="2"/>
</dbReference>
<gene>
    <name evidence="5" type="ORF">LSH36_119g07020</name>
</gene>
<evidence type="ECO:0000256" key="1">
    <source>
        <dbReference type="ARBA" id="ARBA00022737"/>
    </source>
</evidence>
<dbReference type="EMBL" id="JAODUP010000119">
    <property type="protein sequence ID" value="KAK2161285.1"/>
    <property type="molecule type" value="Genomic_DNA"/>
</dbReference>
<dbReference type="InterPro" id="IPR036770">
    <property type="entry name" value="Ankyrin_rpt-contain_sf"/>
</dbReference>
<keyword evidence="2 3" id="KW-0040">ANK repeat</keyword>
<dbReference type="PROSITE" id="PS50088">
    <property type="entry name" value="ANK_REPEAT"/>
    <property type="match status" value="6"/>
</dbReference>
<evidence type="ECO:0000256" key="3">
    <source>
        <dbReference type="PROSITE-ProRule" id="PRU00023"/>
    </source>
</evidence>
<keyword evidence="1" id="KW-0677">Repeat</keyword>
<evidence type="ECO:0000313" key="6">
    <source>
        <dbReference type="Proteomes" id="UP001208570"/>
    </source>
</evidence>
<evidence type="ECO:0000313" key="5">
    <source>
        <dbReference type="EMBL" id="KAK2161285.1"/>
    </source>
</evidence>
<reference evidence="5" key="1">
    <citation type="journal article" date="2023" name="Mol. Biol. Evol.">
        <title>Third-Generation Sequencing Reveals the Adaptive Role of the Epigenome in Three Deep-Sea Polychaetes.</title>
        <authorList>
            <person name="Perez M."/>
            <person name="Aroh O."/>
            <person name="Sun Y."/>
            <person name="Lan Y."/>
            <person name="Juniper S.K."/>
            <person name="Young C.R."/>
            <person name="Angers B."/>
            <person name="Qian P.Y."/>
        </authorList>
    </citation>
    <scope>NUCLEOTIDE SEQUENCE</scope>
    <source>
        <strain evidence="5">P08H-3</strain>
    </source>
</reference>
<keyword evidence="6" id="KW-1185">Reference proteome</keyword>
<dbReference type="SMART" id="SM00248">
    <property type="entry name" value="ANK"/>
    <property type="match status" value="9"/>
</dbReference>
<dbReference type="InterPro" id="IPR001496">
    <property type="entry name" value="SOCS_box"/>
</dbReference>
<comment type="caution">
    <text evidence="5">The sequence shown here is derived from an EMBL/GenBank/DDBJ whole genome shotgun (WGS) entry which is preliminary data.</text>
</comment>
<dbReference type="PANTHER" id="PTHR24198">
    <property type="entry name" value="ANKYRIN REPEAT AND PROTEIN KINASE DOMAIN-CONTAINING PROTEIN"/>
    <property type="match status" value="1"/>
</dbReference>
<dbReference type="AlphaFoldDB" id="A0AAD9JYY1"/>
<feature type="repeat" description="ANK" evidence="3">
    <location>
        <begin position="222"/>
        <end position="254"/>
    </location>
</feature>
<dbReference type="Proteomes" id="UP001208570">
    <property type="component" value="Unassembled WGS sequence"/>
</dbReference>
<dbReference type="Gene3D" id="1.25.40.20">
    <property type="entry name" value="Ankyrin repeat-containing domain"/>
    <property type="match status" value="2"/>
</dbReference>
<feature type="repeat" description="ANK" evidence="3">
    <location>
        <begin position="120"/>
        <end position="152"/>
    </location>
</feature>
<accession>A0AAD9JYY1</accession>
<feature type="domain" description="SOCS box" evidence="4">
    <location>
        <begin position="436"/>
        <end position="475"/>
    </location>
</feature>
<dbReference type="PRINTS" id="PR01415">
    <property type="entry name" value="ANKYRIN"/>
</dbReference>
<feature type="repeat" description="ANK" evidence="3">
    <location>
        <begin position="255"/>
        <end position="287"/>
    </location>
</feature>
<evidence type="ECO:0000256" key="2">
    <source>
        <dbReference type="ARBA" id="ARBA00023043"/>
    </source>
</evidence>
<feature type="repeat" description="ANK" evidence="3">
    <location>
        <begin position="57"/>
        <end position="89"/>
    </location>
</feature>
<dbReference type="Pfam" id="PF12796">
    <property type="entry name" value="Ank_2"/>
    <property type="match status" value="2"/>
</dbReference>
<feature type="repeat" description="ANK" evidence="3">
    <location>
        <begin position="90"/>
        <end position="114"/>
    </location>
</feature>
<organism evidence="5 6">
    <name type="scientific">Paralvinella palmiformis</name>
    <dbReference type="NCBI Taxonomy" id="53620"/>
    <lineage>
        <taxon>Eukaryota</taxon>
        <taxon>Metazoa</taxon>
        <taxon>Spiralia</taxon>
        <taxon>Lophotrochozoa</taxon>
        <taxon>Annelida</taxon>
        <taxon>Polychaeta</taxon>
        <taxon>Sedentaria</taxon>
        <taxon>Canalipalpata</taxon>
        <taxon>Terebellida</taxon>
        <taxon>Terebelliformia</taxon>
        <taxon>Alvinellidae</taxon>
        <taxon>Paralvinella</taxon>
    </lineage>
</organism>
<feature type="repeat" description="ANK" evidence="3">
    <location>
        <begin position="154"/>
        <end position="186"/>
    </location>
</feature>
<evidence type="ECO:0000259" key="4">
    <source>
        <dbReference type="SMART" id="SM00969"/>
    </source>
</evidence>